<dbReference type="PANTHER" id="PTHR47809">
    <property type="entry name" value="DNA-BINDING BROMODOMAIN-CONTAINING PROTEIN"/>
    <property type="match status" value="1"/>
</dbReference>
<proteinExistence type="predicted"/>
<keyword evidence="3" id="KW-1185">Reference proteome</keyword>
<accession>A0A6A6N3S4</accession>
<sequence length="85" mass="9551">MVHDESLQQKEPKTPHQESQYNKQELDSALLVIKKEMKMAAEPFNVPVNPEALGIPVIKKEMKLDAAEPFNVPVNPEALGIPEFD</sequence>
<evidence type="ECO:0000313" key="2">
    <source>
        <dbReference type="EMBL" id="KAF2319964.1"/>
    </source>
</evidence>
<feature type="compositionally biased region" description="Basic and acidic residues" evidence="1">
    <location>
        <begin position="1"/>
        <end position="16"/>
    </location>
</feature>
<dbReference type="EMBL" id="JAAGAX010000003">
    <property type="protein sequence ID" value="KAF2319964.1"/>
    <property type="molecule type" value="Genomic_DNA"/>
</dbReference>
<organism evidence="2 3">
    <name type="scientific">Hevea brasiliensis</name>
    <name type="common">Para rubber tree</name>
    <name type="synonym">Siphonia brasiliensis</name>
    <dbReference type="NCBI Taxonomy" id="3981"/>
    <lineage>
        <taxon>Eukaryota</taxon>
        <taxon>Viridiplantae</taxon>
        <taxon>Streptophyta</taxon>
        <taxon>Embryophyta</taxon>
        <taxon>Tracheophyta</taxon>
        <taxon>Spermatophyta</taxon>
        <taxon>Magnoliopsida</taxon>
        <taxon>eudicotyledons</taxon>
        <taxon>Gunneridae</taxon>
        <taxon>Pentapetalae</taxon>
        <taxon>rosids</taxon>
        <taxon>fabids</taxon>
        <taxon>Malpighiales</taxon>
        <taxon>Euphorbiaceae</taxon>
        <taxon>Crotonoideae</taxon>
        <taxon>Micrandreae</taxon>
        <taxon>Hevea</taxon>
    </lineage>
</organism>
<evidence type="ECO:0000256" key="1">
    <source>
        <dbReference type="SAM" id="MobiDB-lite"/>
    </source>
</evidence>
<dbReference type="Proteomes" id="UP000467840">
    <property type="component" value="Chromosome 10"/>
</dbReference>
<evidence type="ECO:0000313" key="3">
    <source>
        <dbReference type="Proteomes" id="UP000467840"/>
    </source>
</evidence>
<comment type="caution">
    <text evidence="2">The sequence shown here is derived from an EMBL/GenBank/DDBJ whole genome shotgun (WGS) entry which is preliminary data.</text>
</comment>
<reference evidence="2 3" key="1">
    <citation type="journal article" date="2020" name="Mol. Plant">
        <title>The Chromosome-Based Rubber Tree Genome Provides New Insights into Spurge Genome Evolution and Rubber Biosynthesis.</title>
        <authorList>
            <person name="Liu J."/>
            <person name="Shi C."/>
            <person name="Shi C.C."/>
            <person name="Li W."/>
            <person name="Zhang Q.J."/>
            <person name="Zhang Y."/>
            <person name="Li K."/>
            <person name="Lu H.F."/>
            <person name="Shi C."/>
            <person name="Zhu S.T."/>
            <person name="Xiao Z.Y."/>
            <person name="Nan H."/>
            <person name="Yue Y."/>
            <person name="Zhu X.G."/>
            <person name="Wu Y."/>
            <person name="Hong X.N."/>
            <person name="Fan G.Y."/>
            <person name="Tong Y."/>
            <person name="Zhang D."/>
            <person name="Mao C.L."/>
            <person name="Liu Y.L."/>
            <person name="Hao S.J."/>
            <person name="Liu W.Q."/>
            <person name="Lv M.Q."/>
            <person name="Zhang H.B."/>
            <person name="Liu Y."/>
            <person name="Hu-Tang G.R."/>
            <person name="Wang J.P."/>
            <person name="Wang J.H."/>
            <person name="Sun Y.H."/>
            <person name="Ni S.B."/>
            <person name="Chen W.B."/>
            <person name="Zhang X.C."/>
            <person name="Jiao Y.N."/>
            <person name="Eichler E.E."/>
            <person name="Li G.H."/>
            <person name="Liu X."/>
            <person name="Gao L.Z."/>
        </authorList>
    </citation>
    <scope>NUCLEOTIDE SEQUENCE [LARGE SCALE GENOMIC DNA]</scope>
    <source>
        <strain evidence="3">cv. GT1</strain>
        <tissue evidence="2">Leaf</tissue>
    </source>
</reference>
<dbReference type="PANTHER" id="PTHR47809:SF2">
    <property type="entry name" value="DNA-BINDING BROMODOMAIN-CONTAINING PROTEIN"/>
    <property type="match status" value="1"/>
</dbReference>
<protein>
    <submittedName>
        <fullName evidence="2">Uncharacterized protein</fullName>
    </submittedName>
</protein>
<name>A0A6A6N3S4_HEVBR</name>
<gene>
    <name evidence="2" type="ORF">GH714_021088</name>
</gene>
<dbReference type="AlphaFoldDB" id="A0A6A6N3S4"/>
<feature type="region of interest" description="Disordered" evidence="1">
    <location>
        <begin position="1"/>
        <end position="24"/>
    </location>
</feature>